<gene>
    <name evidence="1" type="ORF">PTRG_02225</name>
</gene>
<dbReference type="InParanoid" id="B2VV42"/>
<protein>
    <submittedName>
        <fullName evidence="1">Uncharacterized protein</fullName>
    </submittedName>
</protein>
<dbReference type="AlphaFoldDB" id="B2VV42"/>
<accession>B2VV42</accession>
<organism evidence="1 2">
    <name type="scientific">Pyrenophora tritici-repentis (strain Pt-1C-BFP)</name>
    <name type="common">Wheat tan spot fungus</name>
    <name type="synonym">Drechslera tritici-repentis</name>
    <dbReference type="NCBI Taxonomy" id="426418"/>
    <lineage>
        <taxon>Eukaryota</taxon>
        <taxon>Fungi</taxon>
        <taxon>Dikarya</taxon>
        <taxon>Ascomycota</taxon>
        <taxon>Pezizomycotina</taxon>
        <taxon>Dothideomycetes</taxon>
        <taxon>Pleosporomycetidae</taxon>
        <taxon>Pleosporales</taxon>
        <taxon>Pleosporineae</taxon>
        <taxon>Pleosporaceae</taxon>
        <taxon>Pyrenophora</taxon>
    </lineage>
</organism>
<dbReference type="Proteomes" id="UP000001471">
    <property type="component" value="Unassembled WGS sequence"/>
</dbReference>
<proteinExistence type="predicted"/>
<name>B2VV42_PYRTR</name>
<dbReference type="EMBL" id="DS231615">
    <property type="protein sequence ID" value="EDU41663.1"/>
    <property type="molecule type" value="Genomic_DNA"/>
</dbReference>
<sequence>MHEHAISLDLSDDLGACSPAWLLFDLSYTVKHFSDDSRSRYDSWILPMNRRMAIMMTP</sequence>
<dbReference type="HOGENOM" id="CLU_2980174_0_0_1"/>
<reference evidence="2" key="1">
    <citation type="journal article" date="2013" name="G3 (Bethesda)">
        <title>Comparative genomics of a plant-pathogenic fungus, Pyrenophora tritici-repentis, reveals transduplication and the impact of repeat elements on pathogenicity and population divergence.</title>
        <authorList>
            <person name="Manning V.A."/>
            <person name="Pandelova I."/>
            <person name="Dhillon B."/>
            <person name="Wilhelm L.J."/>
            <person name="Goodwin S.B."/>
            <person name="Berlin A.M."/>
            <person name="Figueroa M."/>
            <person name="Freitag M."/>
            <person name="Hane J.K."/>
            <person name="Henrissat B."/>
            <person name="Holman W.H."/>
            <person name="Kodira C.D."/>
            <person name="Martin J."/>
            <person name="Oliver R.P."/>
            <person name="Robbertse B."/>
            <person name="Schackwitz W."/>
            <person name="Schwartz D.C."/>
            <person name="Spatafora J.W."/>
            <person name="Turgeon B.G."/>
            <person name="Yandava C."/>
            <person name="Young S."/>
            <person name="Zhou S."/>
            <person name="Zeng Q."/>
            <person name="Grigoriev I.V."/>
            <person name="Ma L.-J."/>
            <person name="Ciuffetti L.M."/>
        </authorList>
    </citation>
    <scope>NUCLEOTIDE SEQUENCE [LARGE SCALE GENOMIC DNA]</scope>
    <source>
        <strain evidence="2">Pt-1C-BFP</strain>
    </source>
</reference>
<evidence type="ECO:0000313" key="2">
    <source>
        <dbReference type="Proteomes" id="UP000001471"/>
    </source>
</evidence>
<evidence type="ECO:0000313" key="1">
    <source>
        <dbReference type="EMBL" id="EDU41663.1"/>
    </source>
</evidence>